<feature type="region of interest" description="Disordered" evidence="3">
    <location>
        <begin position="84"/>
        <end position="138"/>
    </location>
</feature>
<dbReference type="InterPro" id="IPR003508">
    <property type="entry name" value="CIDE-N_dom"/>
</dbReference>
<dbReference type="PANTHER" id="PTHR12306:SF15">
    <property type="entry name" value="DNAATION FACTOR-RELATED PROTEIN 1, ISOFORM B-RELATED"/>
    <property type="match status" value="1"/>
</dbReference>
<dbReference type="GO" id="GO:0042981">
    <property type="term" value="P:regulation of apoptotic process"/>
    <property type="evidence" value="ECO:0007669"/>
    <property type="project" value="TreeGrafter"/>
</dbReference>
<dbReference type="Proteomes" id="UP000727407">
    <property type="component" value="Unassembled WGS sequence"/>
</dbReference>
<protein>
    <submittedName>
        <fullName evidence="5">DNAation factor subunit alpha-like</fullName>
    </submittedName>
</protein>
<dbReference type="Pfam" id="PF02017">
    <property type="entry name" value="CIDE-N"/>
    <property type="match status" value="1"/>
</dbReference>
<feature type="region of interest" description="Disordered" evidence="3">
    <location>
        <begin position="190"/>
        <end position="211"/>
    </location>
</feature>
<feature type="domain" description="CIDE-N" evidence="4">
    <location>
        <begin position="1"/>
        <end position="82"/>
    </location>
</feature>
<gene>
    <name evidence="5" type="ORF">DAT39_021932</name>
</gene>
<dbReference type="OrthoDB" id="10043139at2759"/>
<evidence type="ECO:0000256" key="2">
    <source>
        <dbReference type="PROSITE-ProRule" id="PRU00447"/>
    </source>
</evidence>
<dbReference type="GO" id="GO:0006915">
    <property type="term" value="P:apoptotic process"/>
    <property type="evidence" value="ECO:0007669"/>
    <property type="project" value="UniProtKB-UniRule"/>
</dbReference>
<dbReference type="Gene3D" id="3.10.20.10">
    <property type="match status" value="1"/>
</dbReference>
<feature type="compositionally biased region" description="Polar residues" evidence="3">
    <location>
        <begin position="195"/>
        <end position="205"/>
    </location>
</feature>
<keyword evidence="6" id="KW-1185">Reference proteome</keyword>
<name>A0A8J4T4H3_CLAMG</name>
<evidence type="ECO:0000256" key="1">
    <source>
        <dbReference type="ARBA" id="ARBA00022703"/>
    </source>
</evidence>
<evidence type="ECO:0000256" key="3">
    <source>
        <dbReference type="SAM" id="MobiDB-lite"/>
    </source>
</evidence>
<evidence type="ECO:0000259" key="4">
    <source>
        <dbReference type="PROSITE" id="PS51135"/>
    </source>
</evidence>
<evidence type="ECO:0000313" key="5">
    <source>
        <dbReference type="EMBL" id="KAF5888283.1"/>
    </source>
</evidence>
<reference evidence="5" key="1">
    <citation type="submission" date="2020-07" db="EMBL/GenBank/DDBJ databases">
        <title>Clarias magur genome sequencing, assembly and annotation.</title>
        <authorList>
            <person name="Kushwaha B."/>
            <person name="Kumar R."/>
            <person name="Das P."/>
            <person name="Joshi C.G."/>
            <person name="Kumar D."/>
            <person name="Nagpure N.S."/>
            <person name="Pandey M."/>
            <person name="Agarwal S."/>
            <person name="Srivastava S."/>
            <person name="Singh M."/>
            <person name="Sahoo L."/>
            <person name="Jayasankar P."/>
            <person name="Meher P.K."/>
            <person name="Koringa P.G."/>
            <person name="Iquebal M.A."/>
            <person name="Das S.P."/>
            <person name="Bit A."/>
            <person name="Patnaik S."/>
            <person name="Patel N."/>
            <person name="Shah T.M."/>
            <person name="Hinsu A."/>
            <person name="Jena J.K."/>
        </authorList>
    </citation>
    <scope>NUCLEOTIDE SEQUENCE</scope>
    <source>
        <strain evidence="5">CIFAMagur01</strain>
        <tissue evidence="5">Testis</tissue>
    </source>
</reference>
<dbReference type="PROSITE" id="PS51135">
    <property type="entry name" value="CIDE_N"/>
    <property type="match status" value="1"/>
</dbReference>
<organism evidence="5 6">
    <name type="scientific">Clarias magur</name>
    <name type="common">Asian catfish</name>
    <name type="synonym">Macropteronotus magur</name>
    <dbReference type="NCBI Taxonomy" id="1594786"/>
    <lineage>
        <taxon>Eukaryota</taxon>
        <taxon>Metazoa</taxon>
        <taxon>Chordata</taxon>
        <taxon>Craniata</taxon>
        <taxon>Vertebrata</taxon>
        <taxon>Euteleostomi</taxon>
        <taxon>Actinopterygii</taxon>
        <taxon>Neopterygii</taxon>
        <taxon>Teleostei</taxon>
        <taxon>Ostariophysi</taxon>
        <taxon>Siluriformes</taxon>
        <taxon>Clariidae</taxon>
        <taxon>Clarias</taxon>
    </lineage>
</organism>
<dbReference type="AlphaFoldDB" id="A0A8J4T4H3"/>
<feature type="non-terminal residue" evidence="5">
    <location>
        <position position="368"/>
    </location>
</feature>
<sequence>MPIFKVWNATHTLKKAVAASSLNDLKGKGAQKLVLPPCTHIIDLTVVLEEDGTVIDEDEILLSPELSGSTLLLLLPHETWTAAPKMPSPQNCSTSTQSPQQTLPESLPSTSTATAGQECPNTPRTPKTPSDTGSPSDFKSFELCQALKAAPLPTFSPLVERELTAVKPEPLKSAFNKSLSQKIRHIRCALKKKSQPQTGSSSETPPTKKRCFRPLDFANQQPEEVSAEDVERHVVELGKECEKQKSGQSPSHIKALLKSTRQDRVEMLAKSPEGGISAITKKYPCLTDGRYVLFEFALMMGNERVRKVATKVRTLLLAVEALGGMTPTSQNDPMRMLAVIEFMEGKTKFHQGGGRHIKQTSSILKLKE</sequence>
<proteinExistence type="predicted"/>
<comment type="caution">
    <text evidence="5">The sequence shown here is derived from an EMBL/GenBank/DDBJ whole genome shotgun (WGS) entry which is preliminary data.</text>
</comment>
<feature type="compositionally biased region" description="Polar residues" evidence="3">
    <location>
        <begin position="88"/>
        <end position="137"/>
    </location>
</feature>
<accession>A0A8J4T4H3</accession>
<dbReference type="PANTHER" id="PTHR12306">
    <property type="entry name" value="CELL DEATH ACTIVATOR CIDE"/>
    <property type="match status" value="1"/>
</dbReference>
<keyword evidence="1 2" id="KW-0053">Apoptosis</keyword>
<dbReference type="SUPFAM" id="SSF54277">
    <property type="entry name" value="CAD &amp; PB1 domains"/>
    <property type="match status" value="1"/>
</dbReference>
<dbReference type="EMBL" id="QNUK01001010">
    <property type="protein sequence ID" value="KAF5888283.1"/>
    <property type="molecule type" value="Genomic_DNA"/>
</dbReference>
<dbReference type="SMART" id="SM00266">
    <property type="entry name" value="CAD"/>
    <property type="match status" value="1"/>
</dbReference>
<evidence type="ECO:0000313" key="6">
    <source>
        <dbReference type="Proteomes" id="UP000727407"/>
    </source>
</evidence>